<feature type="region of interest" description="Disordered" evidence="1">
    <location>
        <begin position="1"/>
        <end position="25"/>
    </location>
</feature>
<dbReference type="EMBL" id="CP045901">
    <property type="protein sequence ID" value="QQP37835.1"/>
    <property type="molecule type" value="Genomic_DNA"/>
</dbReference>
<sequence length="77" mass="8622">NRREALKRQKQREKDSSEGFGSAELADIAADERLLSLPEPEKPRPLHDFDRSSVMKSVEDNALRCRKPPGESGSTLS</sequence>
<reference evidence="3" key="1">
    <citation type="submission" date="2021-01" db="EMBL/GenBank/DDBJ databases">
        <title>Caligus Genome Assembly.</title>
        <authorList>
            <person name="Gallardo-Escarate C."/>
        </authorList>
    </citation>
    <scope>NUCLEOTIDE SEQUENCE [LARGE SCALE GENOMIC DNA]</scope>
</reference>
<feature type="compositionally biased region" description="Basic and acidic residues" evidence="1">
    <location>
        <begin position="37"/>
        <end position="63"/>
    </location>
</feature>
<evidence type="ECO:0000313" key="2">
    <source>
        <dbReference type="EMBL" id="QQP37835.1"/>
    </source>
</evidence>
<name>A0A7T8GU47_CALRO</name>
<feature type="non-terminal residue" evidence="2">
    <location>
        <position position="1"/>
    </location>
</feature>
<organism evidence="2 3">
    <name type="scientific">Caligus rogercresseyi</name>
    <name type="common">Sea louse</name>
    <dbReference type="NCBI Taxonomy" id="217165"/>
    <lineage>
        <taxon>Eukaryota</taxon>
        <taxon>Metazoa</taxon>
        <taxon>Ecdysozoa</taxon>
        <taxon>Arthropoda</taxon>
        <taxon>Crustacea</taxon>
        <taxon>Multicrustacea</taxon>
        <taxon>Hexanauplia</taxon>
        <taxon>Copepoda</taxon>
        <taxon>Siphonostomatoida</taxon>
        <taxon>Caligidae</taxon>
        <taxon>Caligus</taxon>
    </lineage>
</organism>
<dbReference type="AlphaFoldDB" id="A0A7T8GU47"/>
<evidence type="ECO:0000313" key="3">
    <source>
        <dbReference type="Proteomes" id="UP000595437"/>
    </source>
</evidence>
<evidence type="ECO:0000256" key="1">
    <source>
        <dbReference type="SAM" id="MobiDB-lite"/>
    </source>
</evidence>
<accession>A0A7T8GU47</accession>
<keyword evidence="3" id="KW-1185">Reference proteome</keyword>
<protein>
    <submittedName>
        <fullName evidence="2">Uncharacterized protein</fullName>
    </submittedName>
</protein>
<feature type="compositionally biased region" description="Basic and acidic residues" evidence="1">
    <location>
        <begin position="1"/>
        <end position="17"/>
    </location>
</feature>
<dbReference type="Proteomes" id="UP000595437">
    <property type="component" value="Chromosome 12"/>
</dbReference>
<proteinExistence type="predicted"/>
<feature type="region of interest" description="Disordered" evidence="1">
    <location>
        <begin position="37"/>
        <end position="77"/>
    </location>
</feature>
<gene>
    <name evidence="2" type="ORF">FKW44_018242</name>
</gene>